<dbReference type="Proteomes" id="UP000694564">
    <property type="component" value="Chromosome 2"/>
</dbReference>
<organism evidence="4 5">
    <name type="scientific">Sciurus vulgaris</name>
    <name type="common">Eurasian red squirrel</name>
    <dbReference type="NCBI Taxonomy" id="55149"/>
    <lineage>
        <taxon>Eukaryota</taxon>
        <taxon>Metazoa</taxon>
        <taxon>Chordata</taxon>
        <taxon>Craniata</taxon>
        <taxon>Vertebrata</taxon>
        <taxon>Euteleostomi</taxon>
        <taxon>Mammalia</taxon>
        <taxon>Eutheria</taxon>
        <taxon>Euarchontoglires</taxon>
        <taxon>Glires</taxon>
        <taxon>Rodentia</taxon>
        <taxon>Sciuromorpha</taxon>
        <taxon>Sciuridae</taxon>
        <taxon>Sciurinae</taxon>
        <taxon>Sciurini</taxon>
        <taxon>Sciurus</taxon>
    </lineage>
</organism>
<dbReference type="InterPro" id="IPR000981">
    <property type="entry name" value="Neurhyp_horm"/>
</dbReference>
<dbReference type="PANTHER" id="PTHR11681:SF9">
    <property type="entry name" value="VASOPRESSIN-NEUROPHYSIN 2-COPEPTIN"/>
    <property type="match status" value="1"/>
</dbReference>
<dbReference type="Gene3D" id="2.60.9.10">
    <property type="entry name" value="Neurohypophysial hormone domain"/>
    <property type="match status" value="1"/>
</dbReference>
<dbReference type="Ensembl" id="ENSSVLT00005012319.1">
    <property type="protein sequence ID" value="ENSSVLP00005011133.1"/>
    <property type="gene ID" value="ENSSVLG00005008834.1"/>
</dbReference>
<dbReference type="GO" id="GO:0030141">
    <property type="term" value="C:secretory granule"/>
    <property type="evidence" value="ECO:0007669"/>
    <property type="project" value="TreeGrafter"/>
</dbReference>
<dbReference type="Pfam" id="PF00184">
    <property type="entry name" value="Hormone_5"/>
    <property type="match status" value="1"/>
</dbReference>
<reference evidence="4" key="1">
    <citation type="submission" date="2025-08" db="UniProtKB">
        <authorList>
            <consortium name="Ensembl"/>
        </authorList>
    </citation>
    <scope>IDENTIFICATION</scope>
</reference>
<keyword evidence="2" id="KW-1015">Disulfide bond</keyword>
<comment type="similarity">
    <text evidence="1">Belongs to the vasopressin/oxytocin family.</text>
</comment>
<dbReference type="PANTHER" id="PTHR11681">
    <property type="entry name" value="NEUROPHYSIN"/>
    <property type="match status" value="1"/>
</dbReference>
<proteinExistence type="inferred from homology"/>
<evidence type="ECO:0000256" key="2">
    <source>
        <dbReference type="ARBA" id="ARBA00023157"/>
    </source>
</evidence>
<dbReference type="PRINTS" id="PR00831">
    <property type="entry name" value="NEUROPHYSIN"/>
</dbReference>
<name>A0A8D2CPZ7_SCIVU</name>
<dbReference type="GO" id="GO:0005185">
    <property type="term" value="F:neurohypophyseal hormone activity"/>
    <property type="evidence" value="ECO:0007669"/>
    <property type="project" value="InterPro"/>
</dbReference>
<evidence type="ECO:0000256" key="1">
    <source>
        <dbReference type="ARBA" id="ARBA00007369"/>
    </source>
</evidence>
<evidence type="ECO:0000256" key="3">
    <source>
        <dbReference type="SAM" id="SignalP"/>
    </source>
</evidence>
<accession>A0A8D2CPZ7</accession>
<dbReference type="GO" id="GO:0031894">
    <property type="term" value="F:V1A vasopressin receptor binding"/>
    <property type="evidence" value="ECO:0007669"/>
    <property type="project" value="TreeGrafter"/>
</dbReference>
<feature type="signal peptide" evidence="3">
    <location>
        <begin position="1"/>
        <end position="22"/>
    </location>
</feature>
<sequence length="193" mass="21265">INRMPSTLLPVCFLGLLAFSSACYIQMCPSGGRKITIGNEEDSGTTVDHLRMPMRGRRRIFINCQEKRSIVCAVESLHCVNENFLTSPCQQSLKPCQKWSRCSAPGLCCNEGALLGRIGVGVCRGHRARDRSNATQLEEGAPWEQCCLILRTGKERNSLDSFPKVLANKQLGIWSSGGLRSTEQPGRGSHLSR</sequence>
<protein>
    <submittedName>
        <fullName evidence="4">Uncharacterized protein</fullName>
    </submittedName>
</protein>
<reference evidence="4" key="2">
    <citation type="submission" date="2025-09" db="UniProtKB">
        <authorList>
            <consortium name="Ensembl"/>
        </authorList>
    </citation>
    <scope>IDENTIFICATION</scope>
</reference>
<keyword evidence="3" id="KW-0732">Signal</keyword>
<dbReference type="SUPFAM" id="SSF49606">
    <property type="entry name" value="Neurophysin II"/>
    <property type="match status" value="1"/>
</dbReference>
<dbReference type="GO" id="GO:0005615">
    <property type="term" value="C:extracellular space"/>
    <property type="evidence" value="ECO:0007669"/>
    <property type="project" value="TreeGrafter"/>
</dbReference>
<dbReference type="InterPro" id="IPR036387">
    <property type="entry name" value="Neurhyp_horm_dom_sf"/>
</dbReference>
<keyword evidence="5" id="KW-1185">Reference proteome</keyword>
<evidence type="ECO:0000313" key="5">
    <source>
        <dbReference type="Proteomes" id="UP000694564"/>
    </source>
</evidence>
<dbReference type="OrthoDB" id="10056056at2759"/>
<evidence type="ECO:0000313" key="4">
    <source>
        <dbReference type="Ensembl" id="ENSSVLP00005011133.1"/>
    </source>
</evidence>
<dbReference type="AlphaFoldDB" id="A0A8D2CPZ7"/>
<feature type="chain" id="PRO_5034959783" evidence="3">
    <location>
        <begin position="23"/>
        <end position="193"/>
    </location>
</feature>